<feature type="region of interest" description="Disordered" evidence="2">
    <location>
        <begin position="2739"/>
        <end position="2916"/>
    </location>
</feature>
<dbReference type="EMBL" id="BKCJ010000139">
    <property type="protein sequence ID" value="GEU30229.1"/>
    <property type="molecule type" value="Genomic_DNA"/>
</dbReference>
<feature type="domain" description="GAG-pre-integrase" evidence="4">
    <location>
        <begin position="1508"/>
        <end position="1580"/>
    </location>
</feature>
<comment type="caution">
    <text evidence="6">The sequence shown here is derived from an EMBL/GenBank/DDBJ whole genome shotgun (WGS) entry which is preliminary data.</text>
</comment>
<evidence type="ECO:0000259" key="3">
    <source>
        <dbReference type="Pfam" id="PF07727"/>
    </source>
</evidence>
<feature type="domain" description="Retroviral polymerase SH3-like" evidence="5">
    <location>
        <begin position="157"/>
        <end position="202"/>
    </location>
</feature>
<feature type="compositionally biased region" description="Low complexity" evidence="2">
    <location>
        <begin position="1766"/>
        <end position="1782"/>
    </location>
</feature>
<gene>
    <name evidence="6" type="ORF">Tci_002207</name>
</gene>
<feature type="domain" description="Reverse transcriptase Ty1/copia-type" evidence="3">
    <location>
        <begin position="468"/>
        <end position="549"/>
    </location>
</feature>
<feature type="compositionally biased region" description="Polar residues" evidence="2">
    <location>
        <begin position="2621"/>
        <end position="2632"/>
    </location>
</feature>
<evidence type="ECO:0000313" key="6">
    <source>
        <dbReference type="EMBL" id="GEU30229.1"/>
    </source>
</evidence>
<evidence type="ECO:0000256" key="2">
    <source>
        <dbReference type="SAM" id="MobiDB-lite"/>
    </source>
</evidence>
<feature type="region of interest" description="Disordered" evidence="2">
    <location>
        <begin position="3094"/>
        <end position="3146"/>
    </location>
</feature>
<feature type="compositionally biased region" description="Low complexity" evidence="2">
    <location>
        <begin position="3135"/>
        <end position="3146"/>
    </location>
</feature>
<dbReference type="InterPro" id="IPR036397">
    <property type="entry name" value="RNaseH_sf"/>
</dbReference>
<feature type="region of interest" description="Disordered" evidence="2">
    <location>
        <begin position="323"/>
        <end position="375"/>
    </location>
</feature>
<dbReference type="SUPFAM" id="SSF56672">
    <property type="entry name" value="DNA/RNA polymerases"/>
    <property type="match status" value="1"/>
</dbReference>
<dbReference type="CDD" id="cd09272">
    <property type="entry name" value="RNase_HI_RT_Ty1"/>
    <property type="match status" value="2"/>
</dbReference>
<evidence type="ECO:0000259" key="4">
    <source>
        <dbReference type="Pfam" id="PF13976"/>
    </source>
</evidence>
<dbReference type="SUPFAM" id="SSF53098">
    <property type="entry name" value="Ribonuclease H-like"/>
    <property type="match status" value="2"/>
</dbReference>
<feature type="compositionally biased region" description="Low complexity" evidence="2">
    <location>
        <begin position="364"/>
        <end position="375"/>
    </location>
</feature>
<protein>
    <submittedName>
        <fullName evidence="6">Ribonuclease H-like domain-containing protein</fullName>
    </submittedName>
</protein>
<dbReference type="PANTHER" id="PTHR11439:SF524">
    <property type="entry name" value="RNA-DIRECTED DNA POLYMERASE, PROTEIN KINASE RLK-PELLE-DLSV FAMILY"/>
    <property type="match status" value="1"/>
</dbReference>
<feature type="domain" description="Reverse transcriptase Ty1/copia-type" evidence="3">
    <location>
        <begin position="1909"/>
        <end position="2037"/>
    </location>
</feature>
<feature type="compositionally biased region" description="Polar residues" evidence="2">
    <location>
        <begin position="2770"/>
        <end position="2779"/>
    </location>
</feature>
<feature type="compositionally biased region" description="Basic and acidic residues" evidence="2">
    <location>
        <begin position="329"/>
        <end position="363"/>
    </location>
</feature>
<proteinExistence type="predicted"/>
<dbReference type="InterPro" id="IPR013103">
    <property type="entry name" value="RVT_2"/>
</dbReference>
<evidence type="ECO:0000256" key="1">
    <source>
        <dbReference type="SAM" id="Coils"/>
    </source>
</evidence>
<feature type="region of interest" description="Disordered" evidence="2">
    <location>
        <begin position="639"/>
        <end position="676"/>
    </location>
</feature>
<dbReference type="Gene3D" id="3.30.420.10">
    <property type="entry name" value="Ribonuclease H-like superfamily/Ribonuclease H"/>
    <property type="match status" value="2"/>
</dbReference>
<feature type="region of interest" description="Disordered" evidence="2">
    <location>
        <begin position="2348"/>
        <end position="2373"/>
    </location>
</feature>
<feature type="region of interest" description="Disordered" evidence="2">
    <location>
        <begin position="2679"/>
        <end position="2698"/>
    </location>
</feature>
<dbReference type="Pfam" id="PF07727">
    <property type="entry name" value="RVT_2"/>
    <property type="match status" value="2"/>
</dbReference>
<dbReference type="InterPro" id="IPR025724">
    <property type="entry name" value="GAG-pre-integrase_dom"/>
</dbReference>
<keyword evidence="1" id="KW-0175">Coiled coil</keyword>
<dbReference type="InterPro" id="IPR043502">
    <property type="entry name" value="DNA/RNA_pol_sf"/>
</dbReference>
<dbReference type="InterPro" id="IPR057670">
    <property type="entry name" value="SH3_retrovirus"/>
</dbReference>
<dbReference type="PANTHER" id="PTHR11439">
    <property type="entry name" value="GAG-POL-RELATED RETROTRANSPOSON"/>
    <property type="match status" value="1"/>
</dbReference>
<feature type="region of interest" description="Disordered" evidence="2">
    <location>
        <begin position="3177"/>
        <end position="3198"/>
    </location>
</feature>
<feature type="compositionally biased region" description="Polar residues" evidence="2">
    <location>
        <begin position="1747"/>
        <end position="1759"/>
    </location>
</feature>
<reference evidence="6" key="1">
    <citation type="journal article" date="2019" name="Sci. Rep.">
        <title>Draft genome of Tanacetum cinerariifolium, the natural source of mosquito coil.</title>
        <authorList>
            <person name="Yamashiro T."/>
            <person name="Shiraishi A."/>
            <person name="Satake H."/>
            <person name="Nakayama K."/>
        </authorList>
    </citation>
    <scope>NUCLEOTIDE SEQUENCE</scope>
</reference>
<name>A0A6L2IZS3_TANCI</name>
<dbReference type="InterPro" id="IPR012337">
    <property type="entry name" value="RNaseH-like_sf"/>
</dbReference>
<feature type="compositionally biased region" description="Basic and acidic residues" evidence="2">
    <location>
        <begin position="2898"/>
        <end position="2912"/>
    </location>
</feature>
<organism evidence="6">
    <name type="scientific">Tanacetum cinerariifolium</name>
    <name type="common">Dalmatian daisy</name>
    <name type="synonym">Chrysanthemum cinerariifolium</name>
    <dbReference type="NCBI Taxonomy" id="118510"/>
    <lineage>
        <taxon>Eukaryota</taxon>
        <taxon>Viridiplantae</taxon>
        <taxon>Streptophyta</taxon>
        <taxon>Embryophyta</taxon>
        <taxon>Tracheophyta</taxon>
        <taxon>Spermatophyta</taxon>
        <taxon>Magnoliopsida</taxon>
        <taxon>eudicotyledons</taxon>
        <taxon>Gunneridae</taxon>
        <taxon>Pentapetalae</taxon>
        <taxon>asterids</taxon>
        <taxon>campanulids</taxon>
        <taxon>Asterales</taxon>
        <taxon>Asteraceae</taxon>
        <taxon>Asteroideae</taxon>
        <taxon>Anthemideae</taxon>
        <taxon>Anthemidinae</taxon>
        <taxon>Tanacetum</taxon>
    </lineage>
</organism>
<feature type="domain" description="Retroviral polymerase SH3-like" evidence="5">
    <location>
        <begin position="1675"/>
        <end position="1729"/>
    </location>
</feature>
<feature type="coiled-coil region" evidence="1">
    <location>
        <begin position="1288"/>
        <end position="1315"/>
    </location>
</feature>
<dbReference type="Pfam" id="PF13976">
    <property type="entry name" value="gag_pre-integrs"/>
    <property type="match status" value="1"/>
</dbReference>
<accession>A0A6L2IZS3</accession>
<feature type="compositionally biased region" description="Polar residues" evidence="2">
    <location>
        <begin position="3123"/>
        <end position="3134"/>
    </location>
</feature>
<feature type="compositionally biased region" description="Basic and acidic residues" evidence="2">
    <location>
        <begin position="2739"/>
        <end position="2748"/>
    </location>
</feature>
<feature type="region of interest" description="Disordered" evidence="2">
    <location>
        <begin position="2581"/>
        <end position="2663"/>
    </location>
</feature>
<sequence>MMDYALWEVIENGHTLPKRQVVEGVKTMMPITFVKDKAQRRLEVKARSTLMMGIPNEHQIKFNSIKDAKQLLEDHKVKVIRCVNRTEFKNKDMNQFCKMEGILRQFSVARTPQQNDVAEKRNRTLIEAARTMLADSSYQLPFGQKQLILPTMCKIEYHLGKFNGKADEGFFVGYFLNSKAFRVFNSRKRIVEENLHIRFSKNTHTIVDHLGKFNGKADEGFFVGYFLNSKAFRVFNSRKRIVEENLHIRFSKNTHTIVGSRPNWIFDIDALTRTMNFELIVADTQSNDFASTKESENAAQARKETEPIKDYILLPLWTADPPYLQDPNSSHDDGFKPLSDDGKKVDEDPSKGSECKDLEKKDNVNNTNNVNVVGTNKVNDVGGKTSVELPFDPNMFELEDISTFNFLSDHEDDDAMADMNNLDTTIQVSPILTTRIHKDRPLNQVIGDLHSATQTRQMSKNLEEHAFDFMVYQMYVKSAFLYGKIEEEVYVCQPPGFEDPDFPDRVYKVEKALYGLHQATRAWYETLLTYLLDNGFQRGTIDKTLFIKRRITYYCCSKIMLLGMAYYSQLKVNAFWSTAKAKTINREGQIHAKVDGKNVIITKASIRRDLQFGDEGDEAVYKEMGYRLVTAATTASSLKKQQDSGNIDKTQSKATPNEASSPRTTSGGGPRCQDTMGDTIAQLGLQVKQKKDGIFISQDKYVAEILKKFRLSQGKSASTPIEAEKPLLKDSDGEDVDVHTYSAMIGSLMYLTSSRPDIVFAGKPSLGLWYPKDSPFDLVAYSDSDYAGVSTPRSDEDRLKLMELMVFLLQKDKSDAAEGFEKIIDFLSRSYIHYALTVNPHIYISCIKQFWNTASVKRSGDVTRLQALVDKKKIVISEVVIREILQLDDAEGVNQVGDLSTHTTRFISPALTQKVFANMKRVEKGFSGVETPLFEGMLDDRQPAEEELVDEQVQVDDDVAAVVEENVTEDGAEFPTQIQQVLNVCSALTTRVENLENDNAAQKLGRMIYDMDKDEGIELVKDADIAESEGRHAAQQAKKQAEIYHIDLDHSSKVLSMQEDDSEVQEVVEVVTTAKLITDVVTAAASQVSAVSATIPAAKSSIPAAAPTVVVAYTRKRKGVIIRDLEEELSSKTPVETPKVKDKGKGILVETPKPIKKKDQIELDAEYARKLHEEINRDHEEFNKDIDWDAVMDHVNQKSNNLQYIKRYQGIKKRHQTESEARKNMMIYLKNTAGYKMDFFEGMTYAQICPIFQARFDENMRFLFKSREEMEEEDQEIITSINETPAQKAAKRKKLSEEAQEAEDLRKRLEVVDDEDDDVFVEATPLARKVPVVDYQIVLVDNKPRFKIIKADETHQLYISFTTLLKNFDREDLESLWRIVTNKFSTSKPTNFLDEYLLLTLKTMFEKLDEQDAIWRNQKSVYGLELVVQIVLWYLDSCCSKHITGDHSRLMNFVKKFIGRVRFGNDHFGAIMGYGYYVIGDKVAFRKHSCYVRDTDGVELIKGSRGSNLYTILVEDMMKSSPICLLSKVSKNKSWLWHRCLNHLNFGTINDLARKDLVRGLPRLKFEKDNLYSACQLGKSKKYTHKPKTENTNLEVLNTLHMDLYGPMRVQTINGKKYILVIVDDYSRSRTPQQNGVVERQNHTLVEAARTMLIFSKAPMVLWAEAMATAVFGALCYPTNDSEDLGKIQPTADIGIFVGYAPSMKGYRIYNKRTRRIMETIHVQFDELTEQMAPAHLDTGPAPNFLTPGQITGTPSPTTTDKDAPSRSVSPSSSALQSHSLHQGVAAEPNYIEDHTIALVDNIPFVNIFAPEPHSEASSSGDISLTESTYVSQTLHHLNKWSKDHPLDNVIGNPSRPVSTRKQLATDALWCLYSSVLSNVEPKNFKYAITEDCWFQAMQDEIHKFNRLQVWELVPQPDCVMIISLKWIYKVKLDEYGDVLENKAWMVAKGYRQEEGIDFEESFALVARIEAIRIFIANVTSKNMTIYQMDVKTAFLNGELKEEVYVSQPEGFVDPDHPTHVYRLKKALYGLKQAPRACMVGSLMYLTASRPDLVLVVCMCARYQASPTKKHLEALKRVFRYLKGTINWGLWYPKNTAMALTTYADTYHACCQDTRRSTSESAQFLGDKLHSRSKHIDIHHHFIREQVERGVVKLYFVTTDYQLADIFTKALPRQQFEFILSRLDFLSAVEVTAAGYGFYCCQVSDKDKTRLGYKAASPVVEGFVNSYKILKTQENQSDKGYHEVPSPFTGNYMPPKRDLRLIDEHFKSESVDVSTVSSSDGKTVKTVDVKGMVSKEEPKPVKKNSFSLLIIEDWVSESEEEDEPKFQKQVQPSFPKIEFVKAKDQNQSFRKPVKQVEHAKPNTHRPRGNQRNWNNLMNQRLGNTMADMNINALAGQAPAMAPPVRTDDQILPRIRWVPIGKSNCYLDLEKSQSNPIYKIGFWDTVQYDNTAGCYRALTTIINLCLTGKTFGFERPKAPVLQIIWGVVTRAHIDYAERVWEEFNKSIHTFIEDKQNLAQHTSRKKKATLIVIPSIWFTKLIIHHLQRRHKFHPRPDSPLHLPNEDHVLEYLKFSAKGTKREVFGMPIPGETRSNSDSSALKPTKPARKPKSTVPKAPPRPSVLTTVTSAQPAPTSVPAKPQEKKRKQTTKTSDKSTKAKKSKYGFVGKKRTLKSVAASVAEDAPAKETQVAAEDADLQKDLEENMKSMYAVPRGPLPLVVIKEPESGKYQPLPEVLENGKAKVTEDQVSHDLLSLQNPKKKSPADQYIFQRRTSTPTGSSGHDEPSYAELGQSESEESEKVMPGADEGGQGEGEGQARPDPGVQAKGQTGSDAGAQDEGQVGSNPDENSEGQAGPDPGNAGADVQSIPSPMVHAGSDRKHMDLDVADVSPQPSTEQLDEGDKSSEADNDKATAETEVESMVSVTIQQDMSLIPPITSPIIDLTSRPESPKVHQQFKATTTETTTTTTTLPPPPAQQQSTAEAMMMKRIGKLEHIMANLIQENKGLEERLDNHRARLYTLEQLDIPHQVSKAVSEVVTEVVDWAMHAPLRNRFRDLPKADMKEILHQRMWETKSYKSHEDHIQLFEALKKSMNRDHSEELAQDLAEARKKKKKSRESLKTPPGVVTTTSTFIQNQESQSKGSAAPSSSKTAASAEYQAWTMTDIRLKPFISLTPVDLEMDEDMGPDEQAQSSDDDDIGSAHIPKVNLRQDWWKPLEEERPATPEPAWLIPSSDVPIPTKNWASALASDYSPPPEDSLLAQTGDIATFMDWFCKRRGITELKPQDLEGPVFEIVKVFHPDVIHLQYQMEECHKLLNDSVDDPILRHNISKPLLLGGPPGQVTIQSDFFFNKDLEYLRYGSKGSRPALSILKMKATHYPDAGLEQMVPDQFWIEEECKYDIAAMYGISYWWFQRQRFYIDRHTSEERDFKYLYPSDFEDLYLLNLQGHLNHLPPKDKKILTTATQLNLTKPQWDATGFEYKHDYTVIDSPRAVMFQDKYGVKMMMRFNEIHKFSDGTLQQINEALDYRVKEFRINRMNPGLNTSEDENPARANIKQALGSGFLTPLVYSFRALSALRRSILRTASTAAKPCQEDSSEFYLITGSQANSLPHAFTTGTLYDPGAWNMDKGLFLSQKKNAVEILENAHMVYCNPSQTPVDTESKLGVDGDSVCLHMHDPREPHLSALKRILRYVQGTLNYGLQLFASSTTDLVAYSNADWAGCPTTRRSTSGYCVFLGNNLLSWSYKRQPTLSRSSVEAEYRGVANVVAETCWLHNLLRELHTPLSFATLVYFENVSAIYLSCNPVQHQRTKHIEIDIHFFHELVTAGQVKVPHVPSRYQFANIFTKGLPSTLFEEFRSRLSVYYSRAPTAGAC</sequence>
<dbReference type="Pfam" id="PF25597">
    <property type="entry name" value="SH3_retrovirus"/>
    <property type="match status" value="2"/>
</dbReference>
<feature type="coiled-coil region" evidence="1">
    <location>
        <begin position="2987"/>
        <end position="3021"/>
    </location>
</feature>
<evidence type="ECO:0000259" key="5">
    <source>
        <dbReference type="Pfam" id="PF25597"/>
    </source>
</evidence>
<dbReference type="GO" id="GO:0003676">
    <property type="term" value="F:nucleic acid binding"/>
    <property type="evidence" value="ECO:0007669"/>
    <property type="project" value="InterPro"/>
</dbReference>
<feature type="compositionally biased region" description="Polar residues" evidence="2">
    <location>
        <begin position="2590"/>
        <end position="2599"/>
    </location>
</feature>
<feature type="compositionally biased region" description="Polar residues" evidence="2">
    <location>
        <begin position="639"/>
        <end position="665"/>
    </location>
</feature>
<feature type="region of interest" description="Disordered" evidence="2">
    <location>
        <begin position="1736"/>
        <end position="1782"/>
    </location>
</feature>